<comment type="caution">
    <text evidence="2">The sequence shown here is derived from an EMBL/GenBank/DDBJ whole genome shotgun (WGS) entry which is preliminary data.</text>
</comment>
<evidence type="ECO:0000313" key="3">
    <source>
        <dbReference type="Proteomes" id="UP001225906"/>
    </source>
</evidence>
<proteinExistence type="predicted"/>
<keyword evidence="1" id="KW-0472">Membrane</keyword>
<accession>A0ABT9JQI9</accession>
<dbReference type="EMBL" id="JAVCAP010000004">
    <property type="protein sequence ID" value="MDP8566813.1"/>
    <property type="molecule type" value="Genomic_DNA"/>
</dbReference>
<keyword evidence="1" id="KW-1133">Transmembrane helix</keyword>
<organism evidence="2 3">
    <name type="scientific">Methylophilus aquaticus</name>
    <dbReference type="NCBI Taxonomy" id="1971610"/>
    <lineage>
        <taxon>Bacteria</taxon>
        <taxon>Pseudomonadati</taxon>
        <taxon>Pseudomonadota</taxon>
        <taxon>Betaproteobacteria</taxon>
        <taxon>Nitrosomonadales</taxon>
        <taxon>Methylophilaceae</taxon>
        <taxon>Methylophilus</taxon>
    </lineage>
</organism>
<keyword evidence="3" id="KW-1185">Reference proteome</keyword>
<evidence type="ECO:0000256" key="1">
    <source>
        <dbReference type="SAM" id="Phobius"/>
    </source>
</evidence>
<name>A0ABT9JQI9_9PROT</name>
<evidence type="ECO:0000313" key="2">
    <source>
        <dbReference type="EMBL" id="MDP8566813.1"/>
    </source>
</evidence>
<sequence>MMWLHLDLPGIHFARISLHNTPLQASHLETWIDHNPVLLRLLEVWQSLGHHGEWQQDAFMLCVCLAMCVMLFLAGTVFALFVQSLWGIFTTVTQQSESEQK</sequence>
<gene>
    <name evidence="2" type="ORF">Q9291_03015</name>
</gene>
<keyword evidence="1" id="KW-0812">Transmembrane</keyword>
<dbReference type="Proteomes" id="UP001225906">
    <property type="component" value="Unassembled WGS sequence"/>
</dbReference>
<reference evidence="3" key="1">
    <citation type="journal article" date="2019" name="Int. J. Syst. Evol. Microbiol.">
        <title>The Global Catalogue of Microorganisms (GCM) 10K type strain sequencing project: providing services to taxonomists for standard genome sequencing and annotation.</title>
        <authorList>
            <consortium name="The Broad Institute Genomics Platform"/>
            <consortium name="The Broad Institute Genome Sequencing Center for Infectious Disease"/>
            <person name="Wu L."/>
            <person name="Ma J."/>
        </authorList>
    </citation>
    <scope>NUCLEOTIDE SEQUENCE [LARGE SCALE GENOMIC DNA]</scope>
    <source>
        <strain evidence="3">VKM B-3159</strain>
    </source>
</reference>
<dbReference type="RefSeq" id="WP_306388517.1">
    <property type="nucleotide sequence ID" value="NZ_JAVCAP010000004.1"/>
</dbReference>
<feature type="transmembrane region" description="Helical" evidence="1">
    <location>
        <begin position="58"/>
        <end position="82"/>
    </location>
</feature>
<protein>
    <submittedName>
        <fullName evidence="2">Uncharacterized protein</fullName>
    </submittedName>
</protein>